<evidence type="ECO:0000313" key="3">
    <source>
        <dbReference type="RefSeq" id="XP_030977057.1"/>
    </source>
</evidence>
<dbReference type="Proteomes" id="UP000515153">
    <property type="component" value="Unplaced"/>
</dbReference>
<dbReference type="GeneID" id="41966932"/>
<protein>
    <submittedName>
        <fullName evidence="3">Uncharacterized protein</fullName>
    </submittedName>
</protein>
<gene>
    <name evidence="3" type="ORF">PgNI_12070</name>
</gene>
<accession>A0A6P8AQ82</accession>
<reference evidence="3" key="1">
    <citation type="journal article" date="2019" name="Mol. Biol. Evol.">
        <title>Blast fungal genomes show frequent chromosomal changes, gene gains and losses, and effector gene turnover.</title>
        <authorList>
            <person name="Gomez Luciano L.B."/>
            <person name="Jason Tsai I."/>
            <person name="Chuma I."/>
            <person name="Tosa Y."/>
            <person name="Chen Y.H."/>
            <person name="Li J.Y."/>
            <person name="Li M.Y."/>
            <person name="Jade Lu M.Y."/>
            <person name="Nakayashiki H."/>
            <person name="Li W.H."/>
        </authorList>
    </citation>
    <scope>NUCLEOTIDE SEQUENCE</scope>
    <source>
        <strain evidence="3">NI907</strain>
    </source>
</reference>
<feature type="region of interest" description="Disordered" evidence="1">
    <location>
        <begin position="1"/>
        <end position="26"/>
    </location>
</feature>
<evidence type="ECO:0000313" key="2">
    <source>
        <dbReference type="Proteomes" id="UP000515153"/>
    </source>
</evidence>
<reference evidence="3" key="2">
    <citation type="submission" date="2019-10" db="EMBL/GenBank/DDBJ databases">
        <authorList>
            <consortium name="NCBI Genome Project"/>
        </authorList>
    </citation>
    <scope>NUCLEOTIDE SEQUENCE</scope>
    <source>
        <strain evidence="3">NI907</strain>
    </source>
</reference>
<keyword evidence="2" id="KW-1185">Reference proteome</keyword>
<feature type="compositionally biased region" description="Basic and acidic residues" evidence="1">
    <location>
        <begin position="14"/>
        <end position="26"/>
    </location>
</feature>
<organism evidence="2 3">
    <name type="scientific">Pyricularia grisea</name>
    <name type="common">Crabgrass-specific blast fungus</name>
    <name type="synonym">Magnaporthe grisea</name>
    <dbReference type="NCBI Taxonomy" id="148305"/>
    <lineage>
        <taxon>Eukaryota</taxon>
        <taxon>Fungi</taxon>
        <taxon>Dikarya</taxon>
        <taxon>Ascomycota</taxon>
        <taxon>Pezizomycotina</taxon>
        <taxon>Sordariomycetes</taxon>
        <taxon>Sordariomycetidae</taxon>
        <taxon>Magnaporthales</taxon>
        <taxon>Pyriculariaceae</taxon>
        <taxon>Pyricularia</taxon>
    </lineage>
</organism>
<dbReference type="RefSeq" id="XP_030977057.1">
    <property type="nucleotide sequence ID" value="XM_031132027.1"/>
</dbReference>
<evidence type="ECO:0000256" key="1">
    <source>
        <dbReference type="SAM" id="MobiDB-lite"/>
    </source>
</evidence>
<dbReference type="KEGG" id="pgri:PgNI_12070"/>
<feature type="region of interest" description="Disordered" evidence="1">
    <location>
        <begin position="332"/>
        <end position="354"/>
    </location>
</feature>
<sequence length="419" mass="47835">MVRKNRRRRATPPGDRRTRARLDDEGLRPQDCYESAIVHRTNPFAAFNAPTNFGFSHDIATNNMPPSSVEYRMNVLLPHGIKIRDTPKFYDANDHFDTNPTNNNFHRIPKEDGELSAHGLAEVWVSPSLIKDFVQSYNALLRCPNATIETKKAEVMSLLFRKTSFGLPPHFWRALNCFQIERRLSTRLATPNTGFGSNPTNAATPPIIQPCIYSLVDSDPSDCSYWVQTLGFGRSWSESFVGLTMQLDNRIILPYLTIEFWREGDGEFGCMNRMARNAGIALYNRYLLREMSVNKLVEEPTWDARDCGDPLQDIKHYGIVMSETGFTVRMFQPDSPGNEHGNRGNTNDDTSRNLTGQMRWTGCTAFEMMSGTLRQQASVWYLLSWVNEIHRWAIGAYAPGCARDIDRCMTKRPRLTKTE</sequence>
<reference evidence="3" key="3">
    <citation type="submission" date="2025-08" db="UniProtKB">
        <authorList>
            <consortium name="RefSeq"/>
        </authorList>
    </citation>
    <scope>IDENTIFICATION</scope>
    <source>
        <strain evidence="3">NI907</strain>
    </source>
</reference>
<dbReference type="AlphaFoldDB" id="A0A6P8AQ82"/>
<feature type="compositionally biased region" description="Basic residues" evidence="1">
    <location>
        <begin position="1"/>
        <end position="10"/>
    </location>
</feature>
<feature type="compositionally biased region" description="Polar residues" evidence="1">
    <location>
        <begin position="343"/>
        <end position="354"/>
    </location>
</feature>
<proteinExistence type="predicted"/>
<name>A0A6P8AQ82_PYRGI</name>